<gene>
    <name evidence="2" type="ORF">V6N11_068086</name>
</gene>
<reference evidence="2 3" key="1">
    <citation type="journal article" date="2024" name="G3 (Bethesda)">
        <title>Genome assembly of Hibiscus sabdariffa L. provides insights into metabolisms of medicinal natural products.</title>
        <authorList>
            <person name="Kim T."/>
        </authorList>
    </citation>
    <scope>NUCLEOTIDE SEQUENCE [LARGE SCALE GENOMIC DNA]</scope>
    <source>
        <strain evidence="2">TK-2024</strain>
        <tissue evidence="2">Old leaves</tissue>
    </source>
</reference>
<organism evidence="2 3">
    <name type="scientific">Hibiscus sabdariffa</name>
    <name type="common">roselle</name>
    <dbReference type="NCBI Taxonomy" id="183260"/>
    <lineage>
        <taxon>Eukaryota</taxon>
        <taxon>Viridiplantae</taxon>
        <taxon>Streptophyta</taxon>
        <taxon>Embryophyta</taxon>
        <taxon>Tracheophyta</taxon>
        <taxon>Spermatophyta</taxon>
        <taxon>Magnoliopsida</taxon>
        <taxon>eudicotyledons</taxon>
        <taxon>Gunneridae</taxon>
        <taxon>Pentapetalae</taxon>
        <taxon>rosids</taxon>
        <taxon>malvids</taxon>
        <taxon>Malvales</taxon>
        <taxon>Malvaceae</taxon>
        <taxon>Malvoideae</taxon>
        <taxon>Hibiscus</taxon>
    </lineage>
</organism>
<proteinExistence type="predicted"/>
<feature type="compositionally biased region" description="Polar residues" evidence="1">
    <location>
        <begin position="161"/>
        <end position="171"/>
    </location>
</feature>
<keyword evidence="3" id="KW-1185">Reference proteome</keyword>
<comment type="caution">
    <text evidence="2">The sequence shown here is derived from an EMBL/GenBank/DDBJ whole genome shotgun (WGS) entry which is preliminary data.</text>
</comment>
<sequence length="220" mass="23469">MPGSVNSHAGKGPPITYGNLLKDEVTSPHPFRSTSLPVLSHNGVKKRVFVDSCPTHSVEMDESLRHVTQATEVGGTTTAADASLNIQLPPVINRVENMPSAGFDELGTPSQQQRCPSIILPVANIQHELSQVGNSQQDAQAYDSSQQNIFQPDATDADPQGVNSAGGPSTSHFEDALPSQILDTFISHADASSSHENTVYRMNLAIAECRENVEITIGVS</sequence>
<accession>A0ABR2STL1</accession>
<dbReference type="EMBL" id="JBBPBN010000012">
    <property type="protein sequence ID" value="KAK9028279.1"/>
    <property type="molecule type" value="Genomic_DNA"/>
</dbReference>
<feature type="region of interest" description="Disordered" evidence="1">
    <location>
        <begin position="150"/>
        <end position="172"/>
    </location>
</feature>
<evidence type="ECO:0000313" key="3">
    <source>
        <dbReference type="Proteomes" id="UP001396334"/>
    </source>
</evidence>
<feature type="region of interest" description="Disordered" evidence="1">
    <location>
        <begin position="1"/>
        <end position="21"/>
    </location>
</feature>
<evidence type="ECO:0000313" key="2">
    <source>
        <dbReference type="EMBL" id="KAK9028279.1"/>
    </source>
</evidence>
<dbReference type="Proteomes" id="UP001396334">
    <property type="component" value="Unassembled WGS sequence"/>
</dbReference>
<evidence type="ECO:0000256" key="1">
    <source>
        <dbReference type="SAM" id="MobiDB-lite"/>
    </source>
</evidence>
<name>A0ABR2STL1_9ROSI</name>
<protein>
    <submittedName>
        <fullName evidence="2">Uncharacterized protein</fullName>
    </submittedName>
</protein>